<sequence length="31" mass="3191">MSPSITVSGTRSRAAAAAVQRKTTTVLSRDA</sequence>
<feature type="compositionally biased region" description="Polar residues" evidence="1">
    <location>
        <begin position="21"/>
        <end position="31"/>
    </location>
</feature>
<proteinExistence type="predicted"/>
<comment type="caution">
    <text evidence="2">The sequence shown here is derived from an EMBL/GenBank/DDBJ whole genome shotgun (WGS) entry which is preliminary data.</text>
</comment>
<name>A0A839N2M2_9MICO</name>
<evidence type="ECO:0000313" key="2">
    <source>
        <dbReference type="EMBL" id="MBB2891577.1"/>
    </source>
</evidence>
<feature type="region of interest" description="Disordered" evidence="1">
    <location>
        <begin position="1"/>
        <end position="31"/>
    </location>
</feature>
<protein>
    <submittedName>
        <fullName evidence="2">Uncharacterized protein</fullName>
    </submittedName>
</protein>
<keyword evidence="3" id="KW-1185">Reference proteome</keyword>
<dbReference type="Proteomes" id="UP000559182">
    <property type="component" value="Unassembled WGS sequence"/>
</dbReference>
<accession>A0A839N2M2</accession>
<organism evidence="2 3">
    <name type="scientific">Flexivirga oryzae</name>
    <dbReference type="NCBI Taxonomy" id="1794944"/>
    <lineage>
        <taxon>Bacteria</taxon>
        <taxon>Bacillati</taxon>
        <taxon>Actinomycetota</taxon>
        <taxon>Actinomycetes</taxon>
        <taxon>Micrococcales</taxon>
        <taxon>Dermacoccaceae</taxon>
        <taxon>Flexivirga</taxon>
    </lineage>
</organism>
<feature type="compositionally biased region" description="Polar residues" evidence="1">
    <location>
        <begin position="1"/>
        <end position="11"/>
    </location>
</feature>
<reference evidence="2 3" key="1">
    <citation type="submission" date="2020-08" db="EMBL/GenBank/DDBJ databases">
        <title>Sequencing the genomes of 1000 actinobacteria strains.</title>
        <authorList>
            <person name="Klenk H.-P."/>
        </authorList>
    </citation>
    <scope>NUCLEOTIDE SEQUENCE [LARGE SCALE GENOMIC DNA]</scope>
    <source>
        <strain evidence="2 3">DSM 105369</strain>
    </source>
</reference>
<dbReference type="AlphaFoldDB" id="A0A839N2M2"/>
<evidence type="ECO:0000256" key="1">
    <source>
        <dbReference type="SAM" id="MobiDB-lite"/>
    </source>
</evidence>
<gene>
    <name evidence="2" type="ORF">FHU39_001561</name>
</gene>
<dbReference type="EMBL" id="JACHVQ010000001">
    <property type="protein sequence ID" value="MBB2891577.1"/>
    <property type="molecule type" value="Genomic_DNA"/>
</dbReference>
<evidence type="ECO:0000313" key="3">
    <source>
        <dbReference type="Proteomes" id="UP000559182"/>
    </source>
</evidence>